<dbReference type="GO" id="GO:0005886">
    <property type="term" value="C:plasma membrane"/>
    <property type="evidence" value="ECO:0007669"/>
    <property type="project" value="TreeGrafter"/>
</dbReference>
<comment type="caution">
    <text evidence="2">The sequence shown here is derived from an EMBL/GenBank/DDBJ whole genome shotgun (WGS) entry which is preliminary data.</text>
</comment>
<feature type="transmembrane region" description="Helical" evidence="1">
    <location>
        <begin position="70"/>
        <end position="91"/>
    </location>
</feature>
<feature type="transmembrane region" description="Helical" evidence="1">
    <location>
        <begin position="97"/>
        <end position="117"/>
    </location>
</feature>
<evidence type="ECO:0000256" key="1">
    <source>
        <dbReference type="SAM" id="Phobius"/>
    </source>
</evidence>
<dbReference type="OrthoDB" id="7173290at2"/>
<dbReference type="PANTHER" id="PTHR34821">
    <property type="entry name" value="INNER MEMBRANE PROTEIN YDCZ"/>
    <property type="match status" value="1"/>
</dbReference>
<gene>
    <name evidence="2" type="ORF">D9R08_10935</name>
</gene>
<keyword evidence="1" id="KW-1133">Transmembrane helix</keyword>
<sequence>MTHQALIMLAAGIGIPLLAALNARLGANIGSPAAAALILFIVAFAATAVTMVLSGGTGALADLPDQPRHLFLAGLLVAFYVLSITWVAPTFGVGNAVFFVLLGQLISAAAIDHFGLFGAQVASLSPMRAAGIVVMAAGVALTQFGARG</sequence>
<dbReference type="EMBL" id="RCNT01000005">
    <property type="protein sequence ID" value="RMA41982.1"/>
    <property type="molecule type" value="Genomic_DNA"/>
</dbReference>
<feature type="transmembrane region" description="Helical" evidence="1">
    <location>
        <begin position="35"/>
        <end position="58"/>
    </location>
</feature>
<dbReference type="AlphaFoldDB" id="A0A3L9Y0I9"/>
<dbReference type="RefSeq" id="WP_121898089.1">
    <property type="nucleotide sequence ID" value="NZ_RCNT01000005.1"/>
</dbReference>
<organism evidence="2 3">
    <name type="scientific">Rhodophyticola porphyridii</name>
    <dbReference type="NCBI Taxonomy" id="1852017"/>
    <lineage>
        <taxon>Bacteria</taxon>
        <taxon>Pseudomonadati</taxon>
        <taxon>Pseudomonadota</taxon>
        <taxon>Alphaproteobacteria</taxon>
        <taxon>Rhodobacterales</taxon>
        <taxon>Roseobacteraceae</taxon>
        <taxon>Rhodophyticola</taxon>
    </lineage>
</organism>
<name>A0A3L9Y0I9_9RHOB</name>
<accession>A0A3L9Y0I9</accession>
<protein>
    <submittedName>
        <fullName evidence="2">DMT family transporter</fullName>
    </submittedName>
</protein>
<proteinExistence type="predicted"/>
<keyword evidence="1" id="KW-0812">Transmembrane</keyword>
<evidence type="ECO:0000313" key="3">
    <source>
        <dbReference type="Proteomes" id="UP000281343"/>
    </source>
</evidence>
<dbReference type="PANTHER" id="PTHR34821:SF2">
    <property type="entry name" value="INNER MEMBRANE PROTEIN YDCZ"/>
    <property type="match status" value="1"/>
</dbReference>
<reference evidence="2 3" key="1">
    <citation type="submission" date="2018-10" db="EMBL/GenBank/DDBJ databases">
        <authorList>
            <person name="Jung H.S."/>
            <person name="Jeon C.O."/>
        </authorList>
    </citation>
    <scope>NUCLEOTIDE SEQUENCE [LARGE SCALE GENOMIC DNA]</scope>
    <source>
        <strain evidence="2 3">MA-7-27</strain>
    </source>
</reference>
<dbReference type="InterPro" id="IPR006750">
    <property type="entry name" value="YdcZ"/>
</dbReference>
<dbReference type="Pfam" id="PF04657">
    <property type="entry name" value="DMT_YdcZ"/>
    <property type="match status" value="1"/>
</dbReference>
<evidence type="ECO:0000313" key="2">
    <source>
        <dbReference type="EMBL" id="RMA41982.1"/>
    </source>
</evidence>
<keyword evidence="1" id="KW-0472">Membrane</keyword>
<keyword evidence="3" id="KW-1185">Reference proteome</keyword>
<feature type="transmembrane region" description="Helical" evidence="1">
    <location>
        <begin position="129"/>
        <end position="146"/>
    </location>
</feature>
<dbReference type="Proteomes" id="UP000281343">
    <property type="component" value="Unassembled WGS sequence"/>
</dbReference>